<evidence type="ECO:0000259" key="4">
    <source>
        <dbReference type="PROSITE" id="PS50118"/>
    </source>
</evidence>
<reference evidence="5 6" key="1">
    <citation type="journal article" date="2019" name="Nat. Plants">
        <title>Stout camphor tree genome fills gaps in understanding of flowering plant genome evolution.</title>
        <authorList>
            <person name="Chaw S.M."/>
            <person name="Liu Y.C."/>
            <person name="Wu Y.W."/>
            <person name="Wang H.Y."/>
            <person name="Lin C.I."/>
            <person name="Wu C.S."/>
            <person name="Ke H.M."/>
            <person name="Chang L.Y."/>
            <person name="Hsu C.Y."/>
            <person name="Yang H.T."/>
            <person name="Sudianto E."/>
            <person name="Hsu M.H."/>
            <person name="Wu K.P."/>
            <person name="Wang L.N."/>
            <person name="Leebens-Mack J.H."/>
            <person name="Tsai I.J."/>
        </authorList>
    </citation>
    <scope>NUCLEOTIDE SEQUENCE [LARGE SCALE GENOMIC DNA]</scope>
    <source>
        <strain evidence="6">cv. Chaw 1501</strain>
        <tissue evidence="5">Young leaves</tissue>
    </source>
</reference>
<dbReference type="SUPFAM" id="SSF47095">
    <property type="entry name" value="HMG-box"/>
    <property type="match status" value="2"/>
</dbReference>
<dbReference type="AlphaFoldDB" id="A0A3S3N1A8"/>
<dbReference type="PANTHER" id="PTHR46912">
    <property type="entry name" value="HIGH MOBILITY GROUP B PROTEIN 13"/>
    <property type="match status" value="1"/>
</dbReference>
<name>A0A3S3N1A8_9MAGN</name>
<dbReference type="GO" id="GO:0005634">
    <property type="term" value="C:nucleus"/>
    <property type="evidence" value="ECO:0007669"/>
    <property type="project" value="UniProtKB-UniRule"/>
</dbReference>
<evidence type="ECO:0000256" key="3">
    <source>
        <dbReference type="SAM" id="MobiDB-lite"/>
    </source>
</evidence>
<feature type="domain" description="HMG box" evidence="4">
    <location>
        <begin position="325"/>
        <end position="391"/>
    </location>
</feature>
<sequence length="424" mass="49978">MPSPKRTMEKDNPHTFPAKAARNRNPLKRENGLANEINMLMMGNPSPIPTSLPPPPPSFADAEKENRLGLSLLLSPKSFKPIVKREDARQSSERTKLLQMQEKLTQMTIEKEKAEALLKEQQKATLSLSKQLEEMQEKFKQESFDAEKTQEILKEKDKMLNWKDEQLENLGKEQEKLQLELNRLRKLKEFKPTLSSSFIQEEVENKACLQKKKPSSAYMLWRKDQWNQAKRENPEAQLKDICNILGMKWKNLSAKEKKPYEEKHLAEKEFCLQIIRKESEKRRVLLKEEQRQKAAMELLEQYLLFRKEIDKESKRTRTERDPSKPKQPLSAFFLFLNERRPALLAEKKNAFEIAIIAGQEWRNMNEEKQVPYKEIANKLKYQYLQQMELYKRKKDEGSTKARNISTTTEQQKQSEVEKGTKKVQ</sequence>
<dbReference type="GO" id="GO:0003677">
    <property type="term" value="F:DNA binding"/>
    <property type="evidence" value="ECO:0007669"/>
    <property type="project" value="UniProtKB-UniRule"/>
</dbReference>
<dbReference type="PANTHER" id="PTHR46912:SF1">
    <property type="entry name" value="HIGH MOBILITY GROUP B PROTEIN 13"/>
    <property type="match status" value="1"/>
</dbReference>
<keyword evidence="1" id="KW-0238">DNA-binding</keyword>
<feature type="compositionally biased region" description="Basic and acidic residues" evidence="3">
    <location>
        <begin position="412"/>
        <end position="424"/>
    </location>
</feature>
<evidence type="ECO:0000313" key="6">
    <source>
        <dbReference type="Proteomes" id="UP000283530"/>
    </source>
</evidence>
<proteinExistence type="predicted"/>
<feature type="DNA-binding region" description="HMG box" evidence="1">
    <location>
        <begin position="211"/>
        <end position="269"/>
    </location>
</feature>
<feature type="domain" description="HMG box" evidence="4">
    <location>
        <begin position="211"/>
        <end position="269"/>
    </location>
</feature>
<feature type="DNA-binding region" description="HMG box" evidence="1">
    <location>
        <begin position="325"/>
        <end position="391"/>
    </location>
</feature>
<dbReference type="CDD" id="cd22006">
    <property type="entry name" value="HMG-box_AtHMGB6-like_rpt1"/>
    <property type="match status" value="1"/>
</dbReference>
<feature type="compositionally biased region" description="Pro residues" evidence="3">
    <location>
        <begin position="46"/>
        <end position="58"/>
    </location>
</feature>
<dbReference type="STRING" id="337451.A0A3S3N1A8"/>
<protein>
    <submittedName>
        <fullName evidence="5">High mobility group B protein 6-like protein</fullName>
    </submittedName>
</protein>
<dbReference type="InterPro" id="IPR036910">
    <property type="entry name" value="HMG_box_dom_sf"/>
</dbReference>
<dbReference type="InterPro" id="IPR044601">
    <property type="entry name" value="HMGB6/HMGB13"/>
</dbReference>
<keyword evidence="6" id="KW-1185">Reference proteome</keyword>
<comment type="caution">
    <text evidence="5">The sequence shown here is derived from an EMBL/GenBank/DDBJ whole genome shotgun (WGS) entry which is preliminary data.</text>
</comment>
<dbReference type="InterPro" id="IPR009071">
    <property type="entry name" value="HMG_box_dom"/>
</dbReference>
<evidence type="ECO:0000256" key="2">
    <source>
        <dbReference type="SAM" id="Coils"/>
    </source>
</evidence>
<dbReference type="Proteomes" id="UP000283530">
    <property type="component" value="Unassembled WGS sequence"/>
</dbReference>
<dbReference type="Pfam" id="PF00505">
    <property type="entry name" value="HMG_box"/>
    <property type="match status" value="2"/>
</dbReference>
<accession>A0A3S3N1A8</accession>
<feature type="compositionally biased region" description="Polar residues" evidence="3">
    <location>
        <begin position="400"/>
        <end position="411"/>
    </location>
</feature>
<dbReference type="PROSITE" id="PS50118">
    <property type="entry name" value="HMG_BOX_2"/>
    <property type="match status" value="2"/>
</dbReference>
<dbReference type="SMART" id="SM00398">
    <property type="entry name" value="HMG"/>
    <property type="match status" value="2"/>
</dbReference>
<organism evidence="5 6">
    <name type="scientific">Cinnamomum micranthum f. kanehirae</name>
    <dbReference type="NCBI Taxonomy" id="337451"/>
    <lineage>
        <taxon>Eukaryota</taxon>
        <taxon>Viridiplantae</taxon>
        <taxon>Streptophyta</taxon>
        <taxon>Embryophyta</taxon>
        <taxon>Tracheophyta</taxon>
        <taxon>Spermatophyta</taxon>
        <taxon>Magnoliopsida</taxon>
        <taxon>Magnoliidae</taxon>
        <taxon>Laurales</taxon>
        <taxon>Lauraceae</taxon>
        <taxon>Cinnamomum</taxon>
    </lineage>
</organism>
<evidence type="ECO:0000256" key="1">
    <source>
        <dbReference type="PROSITE-ProRule" id="PRU00267"/>
    </source>
</evidence>
<gene>
    <name evidence="5" type="ORF">CKAN_01942400</name>
</gene>
<evidence type="ECO:0000313" key="5">
    <source>
        <dbReference type="EMBL" id="RWR90333.1"/>
    </source>
</evidence>
<feature type="region of interest" description="Disordered" evidence="3">
    <location>
        <begin position="1"/>
        <end position="29"/>
    </location>
</feature>
<feature type="coiled-coil region" evidence="2">
    <location>
        <begin position="97"/>
        <end position="187"/>
    </location>
</feature>
<feature type="region of interest" description="Disordered" evidence="3">
    <location>
        <begin position="392"/>
        <end position="424"/>
    </location>
</feature>
<feature type="compositionally biased region" description="Basic and acidic residues" evidence="3">
    <location>
        <begin position="1"/>
        <end position="13"/>
    </location>
</feature>
<dbReference type="OrthoDB" id="1919336at2759"/>
<dbReference type="Gene3D" id="1.10.30.10">
    <property type="entry name" value="High mobility group box domain"/>
    <property type="match status" value="2"/>
</dbReference>
<feature type="region of interest" description="Disordered" evidence="3">
    <location>
        <begin position="41"/>
        <end position="62"/>
    </location>
</feature>
<dbReference type="EMBL" id="QPKB01000008">
    <property type="protein sequence ID" value="RWR90333.1"/>
    <property type="molecule type" value="Genomic_DNA"/>
</dbReference>
<keyword evidence="2" id="KW-0175">Coiled coil</keyword>
<keyword evidence="1" id="KW-0539">Nucleus</keyword>